<dbReference type="SMART" id="SM00256">
    <property type="entry name" value="FBOX"/>
    <property type="match status" value="1"/>
</dbReference>
<sequence length="482" mass="55038">MACRKNITDLPDELLLEIFSNLSIEDLALSVQHVNAHWKDVTQDDSLWKDQLFSPEYKMTDKEIARHLMNMPALRAFCPARGTNTKNIIHTMCKYCRDIRHIEFKGSHKLTNFRLQQIIKKYPHLETLHIPVPKESDQLCWAVLVGQFQNLTTLNFTYNYVDTVADGILKAIAEGCPVLLHLDLGQTIFQDGDVQYLLKRKGKQLLSFSVRRYISSITHRLLTDCCVNLENLWYENSNEYFPSTKIQFLSKLSKLHNLTLSYFDVPNIFKNQALSKLINLDLFGCTDLDDTALTGILTNCPQLKSLNFRGERISDNGLQHIGNCKNLEHLRMYASSSLTDKSMEYVGAGCPNLKHLDIGGCSGLTNKSTEYVCIGCQKLRYLNIESCPEMTDAVLENIFRSRKLEVLVLACNSQLLGTNFPLIPSNLIHLTELDVWECVSVDEKYLHELHVVMPNLKVIRHIISEEPDVDLGDATFFISQFT</sequence>
<dbReference type="SMART" id="SM00367">
    <property type="entry name" value="LRR_CC"/>
    <property type="match status" value="7"/>
</dbReference>
<dbReference type="SUPFAM" id="SSF81383">
    <property type="entry name" value="F-box domain"/>
    <property type="match status" value="1"/>
</dbReference>
<evidence type="ECO:0000313" key="4">
    <source>
        <dbReference type="Proteomes" id="UP000502823"/>
    </source>
</evidence>
<keyword evidence="1" id="KW-0833">Ubl conjugation pathway</keyword>
<dbReference type="SUPFAM" id="SSF52047">
    <property type="entry name" value="RNI-like"/>
    <property type="match status" value="1"/>
</dbReference>
<dbReference type="InterPro" id="IPR057207">
    <property type="entry name" value="FBXL15_LRR"/>
</dbReference>
<proteinExistence type="predicted"/>
<dbReference type="Gene3D" id="3.80.10.10">
    <property type="entry name" value="Ribonuclease Inhibitor"/>
    <property type="match status" value="1"/>
</dbReference>
<dbReference type="Pfam" id="PF25372">
    <property type="entry name" value="DUF7885"/>
    <property type="match status" value="1"/>
</dbReference>
<dbReference type="Gene3D" id="1.20.1280.50">
    <property type="match status" value="1"/>
</dbReference>
<dbReference type="InterPro" id="IPR032675">
    <property type="entry name" value="LRR_dom_sf"/>
</dbReference>
<keyword evidence="4" id="KW-1185">Reference proteome</keyword>
<dbReference type="PANTHER" id="PTHR13318:SF190">
    <property type="entry name" value="PARTNER OF PAIRED, ISOFORM B"/>
    <property type="match status" value="1"/>
</dbReference>
<accession>A0A6L2PYM6</accession>
<dbReference type="Pfam" id="PF12937">
    <property type="entry name" value="F-box-like"/>
    <property type="match status" value="1"/>
</dbReference>
<dbReference type="GO" id="GO:0031146">
    <property type="term" value="P:SCF-dependent proteasomal ubiquitin-dependent protein catabolic process"/>
    <property type="evidence" value="ECO:0007669"/>
    <property type="project" value="TreeGrafter"/>
</dbReference>
<protein>
    <recommendedName>
        <fullName evidence="2">F-box domain-containing protein</fullName>
    </recommendedName>
</protein>
<dbReference type="OrthoDB" id="3219396at2759"/>
<organism evidence="3 4">
    <name type="scientific">Coptotermes formosanus</name>
    <name type="common">Formosan subterranean termite</name>
    <dbReference type="NCBI Taxonomy" id="36987"/>
    <lineage>
        <taxon>Eukaryota</taxon>
        <taxon>Metazoa</taxon>
        <taxon>Ecdysozoa</taxon>
        <taxon>Arthropoda</taxon>
        <taxon>Hexapoda</taxon>
        <taxon>Insecta</taxon>
        <taxon>Pterygota</taxon>
        <taxon>Neoptera</taxon>
        <taxon>Polyneoptera</taxon>
        <taxon>Dictyoptera</taxon>
        <taxon>Blattodea</taxon>
        <taxon>Blattoidea</taxon>
        <taxon>Termitoidae</taxon>
        <taxon>Rhinotermitidae</taxon>
        <taxon>Coptotermes</taxon>
    </lineage>
</organism>
<dbReference type="InParanoid" id="A0A6L2PYM6"/>
<evidence type="ECO:0000256" key="1">
    <source>
        <dbReference type="ARBA" id="ARBA00022786"/>
    </source>
</evidence>
<dbReference type="EMBL" id="BLKM01009030">
    <property type="protein sequence ID" value="GFG35585.1"/>
    <property type="molecule type" value="Genomic_DNA"/>
</dbReference>
<dbReference type="GO" id="GO:0019005">
    <property type="term" value="C:SCF ubiquitin ligase complex"/>
    <property type="evidence" value="ECO:0007669"/>
    <property type="project" value="TreeGrafter"/>
</dbReference>
<name>A0A6L2PYM6_COPFO</name>
<reference evidence="4" key="1">
    <citation type="submission" date="2020-01" db="EMBL/GenBank/DDBJ databases">
        <title>Draft genome sequence of the Termite Coptotermes fromosanus.</title>
        <authorList>
            <person name="Itakura S."/>
            <person name="Yosikawa Y."/>
            <person name="Umezawa K."/>
        </authorList>
    </citation>
    <scope>NUCLEOTIDE SEQUENCE [LARGE SCALE GENOMIC DNA]</scope>
</reference>
<comment type="caution">
    <text evidence="3">The sequence shown here is derived from an EMBL/GenBank/DDBJ whole genome shotgun (WGS) entry which is preliminary data.</text>
</comment>
<dbReference type="InterPro" id="IPR036047">
    <property type="entry name" value="F-box-like_dom_sf"/>
</dbReference>
<evidence type="ECO:0000313" key="3">
    <source>
        <dbReference type="EMBL" id="GFG35585.1"/>
    </source>
</evidence>
<evidence type="ECO:0000259" key="2">
    <source>
        <dbReference type="PROSITE" id="PS50181"/>
    </source>
</evidence>
<dbReference type="PROSITE" id="PS50181">
    <property type="entry name" value="FBOX"/>
    <property type="match status" value="1"/>
</dbReference>
<dbReference type="InterPro" id="IPR006553">
    <property type="entry name" value="Leu-rich_rpt_Cys-con_subtyp"/>
</dbReference>
<dbReference type="PANTHER" id="PTHR13318">
    <property type="entry name" value="PARTNER OF PAIRED, ISOFORM B-RELATED"/>
    <property type="match status" value="1"/>
</dbReference>
<dbReference type="Proteomes" id="UP000502823">
    <property type="component" value="Unassembled WGS sequence"/>
</dbReference>
<feature type="domain" description="F-box" evidence="2">
    <location>
        <begin position="4"/>
        <end position="51"/>
    </location>
</feature>
<dbReference type="InterPro" id="IPR001810">
    <property type="entry name" value="F-box_dom"/>
</dbReference>
<dbReference type="AlphaFoldDB" id="A0A6L2PYM6"/>
<gene>
    <name evidence="3" type="ORF">Cfor_00071</name>
</gene>